<accession>A0A8S5P0F8</accession>
<organism evidence="1">
    <name type="scientific">Myoviridae sp. ctrCp2</name>
    <dbReference type="NCBI Taxonomy" id="2825179"/>
    <lineage>
        <taxon>Viruses</taxon>
        <taxon>Duplodnaviria</taxon>
        <taxon>Heunggongvirae</taxon>
        <taxon>Uroviricota</taxon>
        <taxon>Caudoviricetes</taxon>
    </lineage>
</organism>
<name>A0A8S5P0F8_9CAUD</name>
<proteinExistence type="predicted"/>
<protein>
    <submittedName>
        <fullName evidence="1">Uncharacterized protein</fullName>
    </submittedName>
</protein>
<sequence>MLLSCFEAVFEIMELNTTEMELSGVKNNLFS</sequence>
<evidence type="ECO:0000313" key="1">
    <source>
        <dbReference type="EMBL" id="DAD99946.1"/>
    </source>
</evidence>
<reference evidence="1" key="1">
    <citation type="journal article" date="2021" name="Proc. Natl. Acad. Sci. U.S.A.">
        <title>A Catalog of Tens of Thousands of Viruses from Human Metagenomes Reveals Hidden Associations with Chronic Diseases.</title>
        <authorList>
            <person name="Tisza M.J."/>
            <person name="Buck C.B."/>
        </authorList>
    </citation>
    <scope>NUCLEOTIDE SEQUENCE</scope>
    <source>
        <strain evidence="1">CtrCp2</strain>
    </source>
</reference>
<dbReference type="EMBL" id="BK015296">
    <property type="protein sequence ID" value="DAD99946.1"/>
    <property type="molecule type" value="Genomic_DNA"/>
</dbReference>